<dbReference type="PANTHER" id="PTHR41913">
    <property type="entry name" value="DUF1684 DOMAIN-CONTAINING PROTEIN"/>
    <property type="match status" value="1"/>
</dbReference>
<dbReference type="RefSeq" id="WP_114459134.1">
    <property type="nucleotide sequence ID" value="NZ_QPIW01000001.1"/>
</dbReference>
<evidence type="ECO:0000313" key="2">
    <source>
        <dbReference type="Proteomes" id="UP000253141"/>
    </source>
</evidence>
<dbReference type="EMBL" id="QPIW01000001">
    <property type="protein sequence ID" value="RDB07591.1"/>
    <property type="molecule type" value="Genomic_DNA"/>
</dbReference>
<gene>
    <name evidence="1" type="ORF">DVG78_00550</name>
</gene>
<dbReference type="PANTHER" id="PTHR41913:SF1">
    <property type="entry name" value="DUF1684 DOMAIN-CONTAINING PROTEIN"/>
    <property type="match status" value="1"/>
</dbReference>
<dbReference type="Proteomes" id="UP000253141">
    <property type="component" value="Unassembled WGS sequence"/>
</dbReference>
<name>A0A369ICT4_9BACT</name>
<dbReference type="AlphaFoldDB" id="A0A369ICT4"/>
<organism evidence="1 2">
    <name type="scientific">Runella aurantiaca</name>
    <dbReference type="NCBI Taxonomy" id="2282308"/>
    <lineage>
        <taxon>Bacteria</taxon>
        <taxon>Pseudomonadati</taxon>
        <taxon>Bacteroidota</taxon>
        <taxon>Cytophagia</taxon>
        <taxon>Cytophagales</taxon>
        <taxon>Spirosomataceae</taxon>
        <taxon>Runella</taxon>
    </lineage>
</organism>
<dbReference type="OrthoDB" id="5493262at2"/>
<evidence type="ECO:0000313" key="1">
    <source>
        <dbReference type="EMBL" id="RDB07591.1"/>
    </source>
</evidence>
<protein>
    <submittedName>
        <fullName evidence="1">DUF1684 domain-containing protein</fullName>
    </submittedName>
</protein>
<dbReference type="Pfam" id="PF07920">
    <property type="entry name" value="DUF1684"/>
    <property type="match status" value="1"/>
</dbReference>
<proteinExistence type="predicted"/>
<dbReference type="InterPro" id="IPR012467">
    <property type="entry name" value="DUF1684"/>
</dbReference>
<sequence>MKVSLDSKLIFCLFSILILTGFQRISDDNTYVNDLKTWHQKRVESLKAENGWLNLAGLFWLELGKNSFGADAKNNVVFPAGKSAPLLGYFTLKNGEVWVDIEPSARVSVNKEPVTSLKIFPSDHNIVLESGSLRWFVIKRGTKFGIRLRDLESPELQHFAGVKTYSIDPKWRIEAKLEPAIADKKIAITDVTGQTSLQTSPGTLVFTIDGKEHRLDAVESEEQLFILFADKTSGKETYGAGRFLYAEKPNERGITVLDFNKSINPPCAFTTFATCPLPPKQNRLSIAVTAGEKNYGNH</sequence>
<keyword evidence="2" id="KW-1185">Reference proteome</keyword>
<reference evidence="1 2" key="1">
    <citation type="submission" date="2018-07" db="EMBL/GenBank/DDBJ databases">
        <title>Genome analysis of Runella aurantiaca.</title>
        <authorList>
            <person name="Yang X."/>
        </authorList>
    </citation>
    <scope>NUCLEOTIDE SEQUENCE [LARGE SCALE GENOMIC DNA]</scope>
    <source>
        <strain evidence="1 2">YX9</strain>
    </source>
</reference>
<comment type="caution">
    <text evidence="1">The sequence shown here is derived from an EMBL/GenBank/DDBJ whole genome shotgun (WGS) entry which is preliminary data.</text>
</comment>
<accession>A0A369ICT4</accession>